<dbReference type="Proteomes" id="UP000288805">
    <property type="component" value="Unassembled WGS sequence"/>
</dbReference>
<dbReference type="EMBL" id="QGNW01002588">
    <property type="protein sequence ID" value="RVW16581.1"/>
    <property type="molecule type" value="Genomic_DNA"/>
</dbReference>
<reference evidence="3 4" key="1">
    <citation type="journal article" date="2018" name="PLoS Genet.">
        <title>Population sequencing reveals clonal diversity and ancestral inbreeding in the grapevine cultivar Chardonnay.</title>
        <authorList>
            <person name="Roach M.J."/>
            <person name="Johnson D.L."/>
            <person name="Bohlmann J."/>
            <person name="van Vuuren H.J."/>
            <person name="Jones S.J."/>
            <person name="Pretorius I.S."/>
            <person name="Schmidt S.A."/>
            <person name="Borneman A.R."/>
        </authorList>
    </citation>
    <scope>NUCLEOTIDE SEQUENCE [LARGE SCALE GENOMIC DNA]</scope>
    <source>
        <strain evidence="4">cv. Chardonnay</strain>
        <tissue evidence="3">Leaf</tissue>
    </source>
</reference>
<sequence length="92" mass="10433">MVRLLLPGSLLMKTEEENEIVEVETLWLAEKRKTMEDGKKKTEEETERLRQELYELQAGFAIQKEELKDDAIGDPAWGKGDASKAGPYNGHA</sequence>
<comment type="caution">
    <text evidence="3">The sequence shown here is derived from an EMBL/GenBank/DDBJ whole genome shotgun (WGS) entry which is preliminary data.</text>
</comment>
<feature type="region of interest" description="Disordered" evidence="2">
    <location>
        <begin position="71"/>
        <end position="92"/>
    </location>
</feature>
<protein>
    <submittedName>
        <fullName evidence="3">Uncharacterized protein</fullName>
    </submittedName>
</protein>
<gene>
    <name evidence="3" type="ORF">CK203_069344</name>
</gene>
<feature type="coiled-coil region" evidence="1">
    <location>
        <begin position="32"/>
        <end position="59"/>
    </location>
</feature>
<proteinExistence type="predicted"/>
<evidence type="ECO:0000313" key="3">
    <source>
        <dbReference type="EMBL" id="RVW16581.1"/>
    </source>
</evidence>
<evidence type="ECO:0000256" key="1">
    <source>
        <dbReference type="SAM" id="Coils"/>
    </source>
</evidence>
<dbReference type="AlphaFoldDB" id="A0A438C047"/>
<name>A0A438C047_VITVI</name>
<keyword evidence="1" id="KW-0175">Coiled coil</keyword>
<evidence type="ECO:0000256" key="2">
    <source>
        <dbReference type="SAM" id="MobiDB-lite"/>
    </source>
</evidence>
<organism evidence="3 4">
    <name type="scientific">Vitis vinifera</name>
    <name type="common">Grape</name>
    <dbReference type="NCBI Taxonomy" id="29760"/>
    <lineage>
        <taxon>Eukaryota</taxon>
        <taxon>Viridiplantae</taxon>
        <taxon>Streptophyta</taxon>
        <taxon>Embryophyta</taxon>
        <taxon>Tracheophyta</taxon>
        <taxon>Spermatophyta</taxon>
        <taxon>Magnoliopsida</taxon>
        <taxon>eudicotyledons</taxon>
        <taxon>Gunneridae</taxon>
        <taxon>Pentapetalae</taxon>
        <taxon>rosids</taxon>
        <taxon>Vitales</taxon>
        <taxon>Vitaceae</taxon>
        <taxon>Viteae</taxon>
        <taxon>Vitis</taxon>
    </lineage>
</organism>
<accession>A0A438C047</accession>
<evidence type="ECO:0000313" key="4">
    <source>
        <dbReference type="Proteomes" id="UP000288805"/>
    </source>
</evidence>